<organism evidence="4 5">
    <name type="scientific">Megalops atlanticus</name>
    <name type="common">Tarpon</name>
    <name type="synonym">Clupea gigantea</name>
    <dbReference type="NCBI Taxonomy" id="7932"/>
    <lineage>
        <taxon>Eukaryota</taxon>
        <taxon>Metazoa</taxon>
        <taxon>Chordata</taxon>
        <taxon>Craniata</taxon>
        <taxon>Vertebrata</taxon>
        <taxon>Euteleostomi</taxon>
        <taxon>Actinopterygii</taxon>
        <taxon>Neopterygii</taxon>
        <taxon>Teleostei</taxon>
        <taxon>Elopiformes</taxon>
        <taxon>Megalopidae</taxon>
        <taxon>Megalops</taxon>
    </lineage>
</organism>
<feature type="compositionally biased region" description="Basic and acidic residues" evidence="2">
    <location>
        <begin position="891"/>
        <end position="904"/>
    </location>
</feature>
<dbReference type="Pfam" id="PF15236">
    <property type="entry name" value="CCDC66"/>
    <property type="match status" value="1"/>
</dbReference>
<feature type="region of interest" description="Disordered" evidence="2">
    <location>
        <begin position="862"/>
        <end position="904"/>
    </location>
</feature>
<evidence type="ECO:0000313" key="4">
    <source>
        <dbReference type="EMBL" id="KAG7478159.1"/>
    </source>
</evidence>
<feature type="compositionally biased region" description="Polar residues" evidence="2">
    <location>
        <begin position="150"/>
        <end position="162"/>
    </location>
</feature>
<name>A0A9D3QAZ6_MEGAT</name>
<evidence type="ECO:0000259" key="3">
    <source>
        <dbReference type="Pfam" id="PF15236"/>
    </source>
</evidence>
<feature type="compositionally biased region" description="Basic and acidic residues" evidence="2">
    <location>
        <begin position="282"/>
        <end position="299"/>
    </location>
</feature>
<feature type="coiled-coil region" evidence="1">
    <location>
        <begin position="481"/>
        <end position="514"/>
    </location>
</feature>
<reference evidence="4" key="1">
    <citation type="submission" date="2021-01" db="EMBL/GenBank/DDBJ databases">
        <authorList>
            <person name="Zahm M."/>
            <person name="Roques C."/>
            <person name="Cabau C."/>
            <person name="Klopp C."/>
            <person name="Donnadieu C."/>
            <person name="Jouanno E."/>
            <person name="Lampietro C."/>
            <person name="Louis A."/>
            <person name="Herpin A."/>
            <person name="Echchiki A."/>
            <person name="Berthelot C."/>
            <person name="Parey E."/>
            <person name="Roest-Crollius H."/>
            <person name="Braasch I."/>
            <person name="Postlethwait J."/>
            <person name="Bobe J."/>
            <person name="Montfort J."/>
            <person name="Bouchez O."/>
            <person name="Begum T."/>
            <person name="Mejri S."/>
            <person name="Adams A."/>
            <person name="Chen W.-J."/>
            <person name="Guiguen Y."/>
        </authorList>
    </citation>
    <scope>NUCLEOTIDE SEQUENCE</scope>
    <source>
        <strain evidence="4">YG-15Mar2019-1</strain>
        <tissue evidence="4">Brain</tissue>
    </source>
</reference>
<feature type="compositionally biased region" description="Basic and acidic residues" evidence="2">
    <location>
        <begin position="704"/>
        <end position="717"/>
    </location>
</feature>
<dbReference type="PANTHER" id="PTHR22736">
    <property type="entry name" value="COILED-COIL DOMAIN-CONTAINING PROTEIN 66"/>
    <property type="match status" value="1"/>
</dbReference>
<dbReference type="InterPro" id="IPR040467">
    <property type="entry name" value="CCDC66_dom"/>
</dbReference>
<keyword evidence="1" id="KW-0175">Coiled coil</keyword>
<dbReference type="GO" id="GO:0060271">
    <property type="term" value="P:cilium assembly"/>
    <property type="evidence" value="ECO:0007669"/>
    <property type="project" value="TreeGrafter"/>
</dbReference>
<evidence type="ECO:0000313" key="5">
    <source>
        <dbReference type="Proteomes" id="UP001046870"/>
    </source>
</evidence>
<feature type="region of interest" description="Disordered" evidence="2">
    <location>
        <begin position="581"/>
        <end position="605"/>
    </location>
</feature>
<accession>A0A9D3QAZ6</accession>
<feature type="compositionally biased region" description="Basic and acidic residues" evidence="2">
    <location>
        <begin position="231"/>
        <end position="252"/>
    </location>
</feature>
<feature type="region of interest" description="Disordered" evidence="2">
    <location>
        <begin position="150"/>
        <end position="318"/>
    </location>
</feature>
<dbReference type="PANTHER" id="PTHR22736:SF2">
    <property type="entry name" value="COILED-COIL DOMAIN-CONTAINING PROTEIN 66"/>
    <property type="match status" value="1"/>
</dbReference>
<dbReference type="GO" id="GO:0008017">
    <property type="term" value="F:microtubule binding"/>
    <property type="evidence" value="ECO:0007669"/>
    <property type="project" value="TreeGrafter"/>
</dbReference>
<evidence type="ECO:0000256" key="1">
    <source>
        <dbReference type="SAM" id="Coils"/>
    </source>
</evidence>
<feature type="compositionally biased region" description="Low complexity" evidence="2">
    <location>
        <begin position="178"/>
        <end position="198"/>
    </location>
</feature>
<sequence>MNLGDGLMFELENGKPKLILFNHGAQSKNSKKVVPRTRPQNVLIKSKQVSEEPVSEQSHRAQGRGTDSRKRIVAEAATIKPEDQVGPKALGKTLLKGNGNSKGHLQANAPTKKTERSKHIPTKASLKATPESLKESLVCLTQDQLQQILSTISQAPGSSNPKSEPGRDLKQESHVSQTATAGSGGDAASKGSPSSDSPCAHSAGNGSAADSRKDERTTPNGTLPGLFSTLGEREREKEALEAKRAQWKKELDEQMALRQQQKKSPQSSVDYNPWGRPSAADTCKHNSGDTQRKVEEGRITRTASGLEDSSAQSTAQGYYSQQDLPAAIRSAFVLGEATPVEHAFSAKKQELQRRWLQDLDQQREEAKLRRMQEKQEHSQQAEDHERWAMHFDSLQKRAPSQPELPARSVTHQMSPTGLLSVASEGMSPFGGDSLGRVSVDTTRGVPQRASYLRTMTALLDPAQIEERERKRLKQLEHQRAIEAQVEERRRQRDREEALRQAEEREEEQRVARERELLQAQYQLDTQRERQKKELQSRKTEELYLSVQRAQQEALKDKQQQRIRKLARKGHDISKLMHSAEGESLPLQGLDSRDTPSITVDSMTIGEAATPNAKALDMLSSRKDAAVQTDVDRPAMGTTVGTATVTADRGAVIHTPDIPAEYRPPANTKKQKRDARPAERNPGAGKENVCRENRGAGGDPYEAFARTDRRQRAGRRAEWSTQRPGKAFVPASERYPAGLQRHRQESRLRRQMELLTLVERNALSRPGNKDPPHTTQPQNRHKPIPQQREEPSHQSPPHPKAAHVENRVCSPPVPALKHRLQQQSQQQPIRPPTQGPGETEERPTSSNFIPYVRTDEVYQLDPLAPLSRPSTQESRPRVQSGVDHSRPTPPPPERDPLLHPELLKNKERQQAILKGLSELRQGLLQKQRELEAGLNPLLLGQDGNLSPHFQQM</sequence>
<feature type="region of interest" description="Disordered" evidence="2">
    <location>
        <begin position="653"/>
        <end position="846"/>
    </location>
</feature>
<feature type="compositionally biased region" description="Polar residues" evidence="2">
    <location>
        <begin position="257"/>
        <end position="270"/>
    </location>
</feature>
<comment type="caution">
    <text evidence="4">The sequence shown here is derived from an EMBL/GenBank/DDBJ whole genome shotgun (WGS) entry which is preliminary data.</text>
</comment>
<dbReference type="AlphaFoldDB" id="A0A9D3QAZ6"/>
<dbReference type="EMBL" id="JAFDVH010000005">
    <property type="protein sequence ID" value="KAG7478159.1"/>
    <property type="molecule type" value="Genomic_DNA"/>
</dbReference>
<dbReference type="GO" id="GO:0005929">
    <property type="term" value="C:cilium"/>
    <property type="evidence" value="ECO:0007669"/>
    <property type="project" value="TreeGrafter"/>
</dbReference>
<dbReference type="GO" id="GO:0005874">
    <property type="term" value="C:microtubule"/>
    <property type="evidence" value="ECO:0007669"/>
    <property type="project" value="TreeGrafter"/>
</dbReference>
<feature type="compositionally biased region" description="Polar residues" evidence="2">
    <location>
        <begin position="301"/>
        <end position="318"/>
    </location>
</feature>
<feature type="region of interest" description="Disordered" evidence="2">
    <location>
        <begin position="45"/>
        <end position="132"/>
    </location>
</feature>
<feature type="domain" description="CCDC66" evidence="3">
    <location>
        <begin position="432"/>
        <end position="574"/>
    </location>
</feature>
<gene>
    <name evidence="4" type="ORF">MATL_G00077420</name>
</gene>
<proteinExistence type="predicted"/>
<keyword evidence="5" id="KW-1185">Reference proteome</keyword>
<feature type="compositionally biased region" description="Basic and acidic residues" evidence="2">
    <location>
        <begin position="164"/>
        <end position="173"/>
    </location>
</feature>
<protein>
    <recommendedName>
        <fullName evidence="3">CCDC66 domain-containing protein</fullName>
    </recommendedName>
</protein>
<dbReference type="OrthoDB" id="10042846at2759"/>
<feature type="compositionally biased region" description="Basic and acidic residues" evidence="2">
    <location>
        <begin position="741"/>
        <end position="751"/>
    </location>
</feature>
<dbReference type="Proteomes" id="UP001046870">
    <property type="component" value="Chromosome 5"/>
</dbReference>
<feature type="compositionally biased region" description="Polar residues" evidence="2">
    <location>
        <begin position="98"/>
        <end position="111"/>
    </location>
</feature>
<evidence type="ECO:0000256" key="2">
    <source>
        <dbReference type="SAM" id="MobiDB-lite"/>
    </source>
</evidence>
<dbReference type="InterPro" id="IPR039183">
    <property type="entry name" value="CCD66"/>
</dbReference>